<dbReference type="InterPro" id="IPR040256">
    <property type="entry name" value="At4g02000-like"/>
</dbReference>
<evidence type="ECO:0000256" key="1">
    <source>
        <dbReference type="SAM" id="MobiDB-lite"/>
    </source>
</evidence>
<keyword evidence="4" id="KW-1185">Reference proteome</keyword>
<feature type="region of interest" description="Disordered" evidence="1">
    <location>
        <begin position="1"/>
        <end position="106"/>
    </location>
</feature>
<dbReference type="PANTHER" id="PTHR31286">
    <property type="entry name" value="GLYCINE-RICH CELL WALL STRUCTURAL PROTEIN 1.8-LIKE"/>
    <property type="match status" value="1"/>
</dbReference>
<evidence type="ECO:0000259" key="2">
    <source>
        <dbReference type="Pfam" id="PF14111"/>
    </source>
</evidence>
<feature type="compositionally biased region" description="Low complexity" evidence="1">
    <location>
        <begin position="82"/>
        <end position="96"/>
    </location>
</feature>
<feature type="region of interest" description="Disordered" evidence="1">
    <location>
        <begin position="329"/>
        <end position="467"/>
    </location>
</feature>
<dbReference type="PANTHER" id="PTHR31286:SF180">
    <property type="entry name" value="OS10G0362600 PROTEIN"/>
    <property type="match status" value="1"/>
</dbReference>
<dbReference type="Pfam" id="PF14111">
    <property type="entry name" value="DUF4283"/>
    <property type="match status" value="1"/>
</dbReference>
<feature type="compositionally biased region" description="Basic residues" evidence="1">
    <location>
        <begin position="72"/>
        <end position="81"/>
    </location>
</feature>
<name>A0ABD3LI80_EUCGL</name>
<comment type="caution">
    <text evidence="3">The sequence shown here is derived from an EMBL/GenBank/DDBJ whole genome shotgun (WGS) entry which is preliminary data.</text>
</comment>
<organism evidence="3 4">
    <name type="scientific">Eucalyptus globulus</name>
    <name type="common">Tasmanian blue gum</name>
    <dbReference type="NCBI Taxonomy" id="34317"/>
    <lineage>
        <taxon>Eukaryota</taxon>
        <taxon>Viridiplantae</taxon>
        <taxon>Streptophyta</taxon>
        <taxon>Embryophyta</taxon>
        <taxon>Tracheophyta</taxon>
        <taxon>Spermatophyta</taxon>
        <taxon>Magnoliopsida</taxon>
        <taxon>eudicotyledons</taxon>
        <taxon>Gunneridae</taxon>
        <taxon>Pentapetalae</taxon>
        <taxon>rosids</taxon>
        <taxon>malvids</taxon>
        <taxon>Myrtales</taxon>
        <taxon>Myrtaceae</taxon>
        <taxon>Myrtoideae</taxon>
        <taxon>Eucalypteae</taxon>
        <taxon>Eucalyptus</taxon>
    </lineage>
</organism>
<sequence>MATPATFERQSGTSKVQKPATSQAPSNVEGGGQMGTGKAHQSLDGGRGRSRNAASVGNSEAQAASVEAHRAAAGRRGRSRSRASAFPPQPRAQQPSGSKPPPTRSWANLAKTAAKGYDLTYIPPTFIDDKAVVNLPHDVLLATDPKWHECIVGYYVVKKLPFKLTEIALKHVWGHHLVDVMVNDQEFYFFHIPDLDFRRKILDEGLLTVAKVPLILQQWHPLLELKKDNYSSIPVWIRLKNLPYVLWSAPGISAIASAVGKPLYVDLKTEQMKMLSFARVCVEISAKRVRCDSVDIVLYGETRTISIEYEWRPVSCLSCGTFGHKCPSQASPASVARREDHVSDTLDPSSSLGKDSDEDASKESGSSEEDQDSDEDASKESGSSEEDQDSDEDASQESGSSEEDQVLDGTPATQDAFPMEVNCAAQKLASQHAEPLLDPSLDSAPSAPKSFAQPKSAPNRWRGAKWR</sequence>
<feature type="compositionally biased region" description="Polar residues" evidence="1">
    <location>
        <begin position="52"/>
        <end position="62"/>
    </location>
</feature>
<feature type="domain" description="DUF4283" evidence="2">
    <location>
        <begin position="146"/>
        <end position="222"/>
    </location>
</feature>
<dbReference type="InterPro" id="IPR025558">
    <property type="entry name" value="DUF4283"/>
</dbReference>
<dbReference type="AlphaFoldDB" id="A0ABD3LI80"/>
<dbReference type="EMBL" id="JBJKBG010000002">
    <property type="protein sequence ID" value="KAL3749586.1"/>
    <property type="molecule type" value="Genomic_DNA"/>
</dbReference>
<feature type="compositionally biased region" description="Acidic residues" evidence="1">
    <location>
        <begin position="356"/>
        <end position="406"/>
    </location>
</feature>
<protein>
    <recommendedName>
        <fullName evidence="2">DUF4283 domain-containing protein</fullName>
    </recommendedName>
</protein>
<dbReference type="Proteomes" id="UP001634007">
    <property type="component" value="Unassembled WGS sequence"/>
</dbReference>
<feature type="compositionally biased region" description="Polar residues" evidence="1">
    <location>
        <begin position="8"/>
        <end position="26"/>
    </location>
</feature>
<proteinExistence type="predicted"/>
<gene>
    <name evidence="3" type="ORF">ACJRO7_010683</name>
</gene>
<evidence type="ECO:0000313" key="3">
    <source>
        <dbReference type="EMBL" id="KAL3749586.1"/>
    </source>
</evidence>
<accession>A0ABD3LI80</accession>
<reference evidence="3 4" key="1">
    <citation type="submission" date="2024-11" db="EMBL/GenBank/DDBJ databases">
        <title>Chromosome-level genome assembly of Eucalyptus globulus Labill. provides insights into its genome evolution.</title>
        <authorList>
            <person name="Li X."/>
        </authorList>
    </citation>
    <scope>NUCLEOTIDE SEQUENCE [LARGE SCALE GENOMIC DNA]</scope>
    <source>
        <strain evidence="3">CL2024</strain>
        <tissue evidence="3">Fresh tender leaves</tissue>
    </source>
</reference>
<evidence type="ECO:0000313" key="4">
    <source>
        <dbReference type="Proteomes" id="UP001634007"/>
    </source>
</evidence>